<evidence type="ECO:0000313" key="1">
    <source>
        <dbReference type="EMBL" id="PYE86916.1"/>
    </source>
</evidence>
<proteinExistence type="predicted"/>
<gene>
    <name evidence="1" type="ORF">C7477_11854</name>
</gene>
<reference evidence="1 2" key="1">
    <citation type="submission" date="2018-06" db="EMBL/GenBank/DDBJ databases">
        <title>Genomic Encyclopedia of Type Strains, Phase III (KMG-III): the genomes of soil and plant-associated and newly described type strains.</title>
        <authorList>
            <person name="Whitman W."/>
        </authorList>
    </citation>
    <scope>NUCLEOTIDE SEQUENCE [LARGE SCALE GENOMIC DNA]</scope>
    <source>
        <strain evidence="1 2">ORS 1419</strain>
    </source>
</reference>
<keyword evidence="2" id="KW-1185">Reference proteome</keyword>
<accession>A0A318SZR6</accession>
<dbReference type="EMBL" id="QJTF01000018">
    <property type="protein sequence ID" value="PYE86916.1"/>
    <property type="molecule type" value="Genomic_DNA"/>
</dbReference>
<name>A0A318SZR6_9HYPH</name>
<sequence length="83" mass="8863">MRAYRIMLPRLEAEEQLMRIAAASLGSGQVKQRDARRAIDQLERAVHGGRRATAKATPDMLAAIGIAVIEVPPASPGVEVSDG</sequence>
<dbReference type="Proteomes" id="UP000247454">
    <property type="component" value="Unassembled WGS sequence"/>
</dbReference>
<protein>
    <submittedName>
        <fullName evidence="1">Uncharacterized protein</fullName>
    </submittedName>
</protein>
<dbReference type="AlphaFoldDB" id="A0A318SZR6"/>
<comment type="caution">
    <text evidence="1">The sequence shown here is derived from an EMBL/GenBank/DDBJ whole genome shotgun (WGS) entry which is preliminary data.</text>
</comment>
<organism evidence="1 2">
    <name type="scientific">Phyllobacterium leguminum</name>
    <dbReference type="NCBI Taxonomy" id="314237"/>
    <lineage>
        <taxon>Bacteria</taxon>
        <taxon>Pseudomonadati</taxon>
        <taxon>Pseudomonadota</taxon>
        <taxon>Alphaproteobacteria</taxon>
        <taxon>Hyphomicrobiales</taxon>
        <taxon>Phyllobacteriaceae</taxon>
        <taxon>Phyllobacterium</taxon>
    </lineage>
</organism>
<evidence type="ECO:0000313" key="2">
    <source>
        <dbReference type="Proteomes" id="UP000247454"/>
    </source>
</evidence>